<accession>A0A8J3W214</accession>
<keyword evidence="3" id="KW-1185">Reference proteome</keyword>
<evidence type="ECO:0008006" key="4">
    <source>
        <dbReference type="Google" id="ProtNLM"/>
    </source>
</evidence>
<dbReference type="RefSeq" id="WP_204018970.1">
    <property type="nucleotide sequence ID" value="NZ_BOOG01000084.1"/>
</dbReference>
<organism evidence="2 3">
    <name type="scientific">Sphaerimonospora thailandensis</name>
    <dbReference type="NCBI Taxonomy" id="795644"/>
    <lineage>
        <taxon>Bacteria</taxon>
        <taxon>Bacillati</taxon>
        <taxon>Actinomycetota</taxon>
        <taxon>Actinomycetes</taxon>
        <taxon>Streptosporangiales</taxon>
        <taxon>Streptosporangiaceae</taxon>
        <taxon>Sphaerimonospora</taxon>
    </lineage>
</organism>
<sequence length="198" mass="21432">MRAKIAMAASVCTLAVAALGVALATPASADDSIPEDAKAALSRLQETGSLSGADRATLLRYPEIAAHVVDPESGSLAPDDTVRLLAASGCHKADRYIAYKTLLGFKAFDWHSVVNYCWSSGKVSLKERYYYMANNDGTNYDMGLILNSQTGNGTATYYSRMQGKVENKFGDVAWTVKYPRIDYKVYGATGSYEITQTP</sequence>
<dbReference type="EMBL" id="BOOG01000084">
    <property type="protein sequence ID" value="GIH73337.1"/>
    <property type="molecule type" value="Genomic_DNA"/>
</dbReference>
<dbReference type="AlphaFoldDB" id="A0A8J3W214"/>
<keyword evidence="1" id="KW-0732">Signal</keyword>
<gene>
    <name evidence="2" type="ORF">Mth01_55900</name>
</gene>
<feature type="signal peptide" evidence="1">
    <location>
        <begin position="1"/>
        <end position="29"/>
    </location>
</feature>
<feature type="chain" id="PRO_5035306148" description="Secreted protein" evidence="1">
    <location>
        <begin position="30"/>
        <end position="198"/>
    </location>
</feature>
<reference evidence="2" key="1">
    <citation type="submission" date="2021-01" db="EMBL/GenBank/DDBJ databases">
        <title>Whole genome shotgun sequence of Sphaerimonospora thailandensis NBRC 107569.</title>
        <authorList>
            <person name="Komaki H."/>
            <person name="Tamura T."/>
        </authorList>
    </citation>
    <scope>NUCLEOTIDE SEQUENCE</scope>
    <source>
        <strain evidence="2">NBRC 107569</strain>
    </source>
</reference>
<protein>
    <recommendedName>
        <fullName evidence="4">Secreted protein</fullName>
    </recommendedName>
</protein>
<comment type="caution">
    <text evidence="2">The sequence shown here is derived from an EMBL/GenBank/DDBJ whole genome shotgun (WGS) entry which is preliminary data.</text>
</comment>
<evidence type="ECO:0000313" key="2">
    <source>
        <dbReference type="EMBL" id="GIH73337.1"/>
    </source>
</evidence>
<proteinExistence type="predicted"/>
<dbReference type="Proteomes" id="UP000610966">
    <property type="component" value="Unassembled WGS sequence"/>
</dbReference>
<name>A0A8J3W214_9ACTN</name>
<evidence type="ECO:0000313" key="3">
    <source>
        <dbReference type="Proteomes" id="UP000610966"/>
    </source>
</evidence>
<evidence type="ECO:0000256" key="1">
    <source>
        <dbReference type="SAM" id="SignalP"/>
    </source>
</evidence>